<dbReference type="PANTHER" id="PTHR42659">
    <property type="entry name" value="XANTHINE DEHYDROGENASE SUBUNIT C-RELATED"/>
    <property type="match status" value="1"/>
</dbReference>
<keyword evidence="4" id="KW-1185">Reference proteome</keyword>
<dbReference type="InterPro" id="IPR051312">
    <property type="entry name" value="Diverse_Substr_Oxidored"/>
</dbReference>
<keyword evidence="1" id="KW-0274">FAD</keyword>
<proteinExistence type="predicted"/>
<dbReference type="Proteomes" id="UP001139031">
    <property type="component" value="Unassembled WGS sequence"/>
</dbReference>
<dbReference type="Gene3D" id="3.30.43.10">
    <property type="entry name" value="Uridine Diphospho-n-acetylenolpyruvylglucosamine Reductase, domain 2"/>
    <property type="match status" value="1"/>
</dbReference>
<dbReference type="PROSITE" id="PS51387">
    <property type="entry name" value="FAD_PCMH"/>
    <property type="match status" value="1"/>
</dbReference>
<dbReference type="InterPro" id="IPR016169">
    <property type="entry name" value="FAD-bd_PCMH_sub2"/>
</dbReference>
<dbReference type="InterPro" id="IPR036318">
    <property type="entry name" value="FAD-bd_PCMH-like_sf"/>
</dbReference>
<dbReference type="SUPFAM" id="SSF56176">
    <property type="entry name" value="FAD-binding/transporter-associated domain-like"/>
    <property type="match status" value="1"/>
</dbReference>
<protein>
    <submittedName>
        <fullName evidence="3">FAD binding domain-containing protein</fullName>
    </submittedName>
</protein>
<name>A0ABS7TMN9_9BACT</name>
<accession>A0ABS7TMN9</accession>
<feature type="domain" description="FAD-binding PCMH-type" evidence="2">
    <location>
        <begin position="1"/>
        <end position="225"/>
    </location>
</feature>
<dbReference type="EMBL" id="JAIRAU010000006">
    <property type="protein sequence ID" value="MBZ5709491.1"/>
    <property type="molecule type" value="Genomic_DNA"/>
</dbReference>
<dbReference type="Gene3D" id="3.30.465.10">
    <property type="match status" value="2"/>
</dbReference>
<organism evidence="3 4">
    <name type="scientific">Nannocystis pusilla</name>
    <dbReference type="NCBI Taxonomy" id="889268"/>
    <lineage>
        <taxon>Bacteria</taxon>
        <taxon>Pseudomonadati</taxon>
        <taxon>Myxococcota</taxon>
        <taxon>Polyangia</taxon>
        <taxon>Nannocystales</taxon>
        <taxon>Nannocystaceae</taxon>
        <taxon>Nannocystis</taxon>
    </lineage>
</organism>
<dbReference type="InterPro" id="IPR002346">
    <property type="entry name" value="Mopterin_DH_FAD-bd"/>
</dbReference>
<dbReference type="InterPro" id="IPR005107">
    <property type="entry name" value="CO_DH_flav_C"/>
</dbReference>
<dbReference type="Pfam" id="PF03450">
    <property type="entry name" value="CO_deh_flav_C"/>
    <property type="match status" value="1"/>
</dbReference>
<dbReference type="PANTHER" id="PTHR42659:SF1">
    <property type="entry name" value="OXIDOREDUCTASE"/>
    <property type="match status" value="1"/>
</dbReference>
<evidence type="ECO:0000313" key="4">
    <source>
        <dbReference type="Proteomes" id="UP001139031"/>
    </source>
</evidence>
<dbReference type="InterPro" id="IPR036683">
    <property type="entry name" value="CO_DH_flav_C_dom_sf"/>
</dbReference>
<dbReference type="RefSeq" id="WP_224191268.1">
    <property type="nucleotide sequence ID" value="NZ_JAIRAU010000006.1"/>
</dbReference>
<dbReference type="Pfam" id="PF00941">
    <property type="entry name" value="FAD_binding_5"/>
    <property type="match status" value="1"/>
</dbReference>
<dbReference type="SMART" id="SM01092">
    <property type="entry name" value="CO_deh_flav_C"/>
    <property type="match status" value="1"/>
</dbReference>
<dbReference type="Gene3D" id="3.30.390.50">
    <property type="entry name" value="CO dehydrogenase flavoprotein, C-terminal domain"/>
    <property type="match status" value="1"/>
</dbReference>
<evidence type="ECO:0000256" key="1">
    <source>
        <dbReference type="ARBA" id="ARBA00022827"/>
    </source>
</evidence>
<dbReference type="SUPFAM" id="SSF55447">
    <property type="entry name" value="CO dehydrogenase flavoprotein C-terminal domain-like"/>
    <property type="match status" value="1"/>
</dbReference>
<dbReference type="InterPro" id="IPR016166">
    <property type="entry name" value="FAD-bd_PCMH"/>
</dbReference>
<keyword evidence="1" id="KW-0285">Flavoprotein</keyword>
<evidence type="ECO:0000313" key="3">
    <source>
        <dbReference type="EMBL" id="MBZ5709491.1"/>
    </source>
</evidence>
<dbReference type="InterPro" id="IPR016167">
    <property type="entry name" value="FAD-bd_PCMH_sub1"/>
</dbReference>
<gene>
    <name evidence="3" type="ORF">K7C98_09485</name>
</gene>
<reference evidence="3" key="1">
    <citation type="submission" date="2021-08" db="EMBL/GenBank/DDBJ databases">
        <authorList>
            <person name="Stevens D.C."/>
        </authorList>
    </citation>
    <scope>NUCLEOTIDE SEQUENCE</scope>
    <source>
        <strain evidence="3">DSM 53165</strain>
    </source>
</reference>
<sequence length="334" mass="35414">MRPFVIRRPKSLDEAQDAARERPQDGVLRAGGIDLIDRMKEGIDAPAELVELRGLADETGELMRALGPAGDGMQVGALVTLAQLAAHEGFGAARAALREAAGSAATPTIRNAATLGGNLLQRPRCWYFRHADLVCLKKGGTACLAVSGENKFHAILGGGPSFIVHPSTLACALTALDAQVEVRGAEARTIAIGELFLTPKQDARREHTLEPGEVLVRAILPKAGDDQRSGYAAVKEKQSHDWPMAEAAVKMSLQSGVMTDVRVVLGHVAPIPWRSREAEAALEGKPASAALFAEAAKAALAEARPLRDNAYKIPLAQGLLREVLHRVAGVPLPE</sequence>
<comment type="caution">
    <text evidence="3">The sequence shown here is derived from an EMBL/GenBank/DDBJ whole genome shotgun (WGS) entry which is preliminary data.</text>
</comment>
<evidence type="ECO:0000259" key="2">
    <source>
        <dbReference type="PROSITE" id="PS51387"/>
    </source>
</evidence>